<keyword evidence="4" id="KW-1185">Reference proteome</keyword>
<dbReference type="InterPro" id="IPR006016">
    <property type="entry name" value="UspA"/>
</dbReference>
<dbReference type="EMBL" id="AP028679">
    <property type="protein sequence ID" value="BEQ13213.1"/>
    <property type="molecule type" value="Genomic_DNA"/>
</dbReference>
<dbReference type="KEGG" id="dmp:FAK_02790"/>
<reference evidence="4" key="1">
    <citation type="journal article" date="2023" name="Arch. Microbiol.">
        <title>Desulfoferula mesophilus gen. nov. sp. nov., a mesophilic sulfate-reducing bacterium isolated from a brackish lake sediment.</title>
        <authorList>
            <person name="Watanabe T."/>
            <person name="Yabe T."/>
            <person name="Tsuji J.M."/>
            <person name="Fukui M."/>
        </authorList>
    </citation>
    <scope>NUCLEOTIDE SEQUENCE [LARGE SCALE GENOMIC DNA]</scope>
    <source>
        <strain evidence="4">12FAK</strain>
    </source>
</reference>
<dbReference type="PRINTS" id="PR01438">
    <property type="entry name" value="UNVRSLSTRESS"/>
</dbReference>
<sequence length="156" mass="17531">MIAYKNILYCTDFSEDAEIALHHAVDLARRHGAKLHILHCPHSTMRYMPTETDEGAEPGDVTYASPELLAKITEDLKARYAAKVEGIDVVWVVLAGTPFVEILRYVRENDVDLVVMGMEGASVREDTHYGSTVEQVAKRCPCHVMAIRNPERTYTL</sequence>
<dbReference type="Pfam" id="PF00582">
    <property type="entry name" value="Usp"/>
    <property type="match status" value="1"/>
</dbReference>
<dbReference type="CDD" id="cd00293">
    <property type="entry name" value="USP-like"/>
    <property type="match status" value="1"/>
</dbReference>
<dbReference type="InterPro" id="IPR006015">
    <property type="entry name" value="Universal_stress_UspA"/>
</dbReference>
<feature type="domain" description="UspA" evidence="2">
    <location>
        <begin position="4"/>
        <end position="148"/>
    </location>
</feature>
<organism evidence="3 4">
    <name type="scientific">Desulfoferula mesophila</name>
    <dbReference type="NCBI Taxonomy" id="3058419"/>
    <lineage>
        <taxon>Bacteria</taxon>
        <taxon>Pseudomonadati</taxon>
        <taxon>Thermodesulfobacteriota</taxon>
        <taxon>Desulfarculia</taxon>
        <taxon>Desulfarculales</taxon>
        <taxon>Desulfarculaceae</taxon>
        <taxon>Desulfoferula</taxon>
    </lineage>
</organism>
<gene>
    <name evidence="3" type="ORF">FAK_02790</name>
</gene>
<dbReference type="PANTHER" id="PTHR46268">
    <property type="entry name" value="STRESS RESPONSE PROTEIN NHAX"/>
    <property type="match status" value="1"/>
</dbReference>
<dbReference type="InterPro" id="IPR014729">
    <property type="entry name" value="Rossmann-like_a/b/a_fold"/>
</dbReference>
<dbReference type="RefSeq" id="WP_338604656.1">
    <property type="nucleotide sequence ID" value="NZ_AP028679.1"/>
</dbReference>
<dbReference type="PANTHER" id="PTHR46268:SF22">
    <property type="entry name" value="SENSOR PROTEIN KDPD-RELATED"/>
    <property type="match status" value="1"/>
</dbReference>
<proteinExistence type="inferred from homology"/>
<dbReference type="AlphaFoldDB" id="A0AAU9ETS3"/>
<evidence type="ECO:0000313" key="3">
    <source>
        <dbReference type="EMBL" id="BEQ13213.1"/>
    </source>
</evidence>
<comment type="similarity">
    <text evidence="1">Belongs to the universal stress protein A family.</text>
</comment>
<dbReference type="Gene3D" id="3.40.50.620">
    <property type="entry name" value="HUPs"/>
    <property type="match status" value="1"/>
</dbReference>
<dbReference type="SUPFAM" id="SSF52402">
    <property type="entry name" value="Adenine nucleotide alpha hydrolases-like"/>
    <property type="match status" value="1"/>
</dbReference>
<evidence type="ECO:0000256" key="1">
    <source>
        <dbReference type="ARBA" id="ARBA00008791"/>
    </source>
</evidence>
<dbReference type="Proteomes" id="UP001366166">
    <property type="component" value="Chromosome"/>
</dbReference>
<protein>
    <recommendedName>
        <fullName evidence="2">UspA domain-containing protein</fullName>
    </recommendedName>
</protein>
<name>A0AAU9ETS3_9BACT</name>
<evidence type="ECO:0000313" key="4">
    <source>
        <dbReference type="Proteomes" id="UP001366166"/>
    </source>
</evidence>
<evidence type="ECO:0000259" key="2">
    <source>
        <dbReference type="Pfam" id="PF00582"/>
    </source>
</evidence>
<accession>A0AAU9ETS3</accession>